<dbReference type="FunFam" id="1.10.579.10:FF:000003">
    <property type="entry name" value="Deoxyribodipyrimidine photo-lyase"/>
    <property type="match status" value="1"/>
</dbReference>
<dbReference type="SUPFAM" id="SSF48173">
    <property type="entry name" value="Cryptochrome/photolyase FAD-binding domain"/>
    <property type="match status" value="1"/>
</dbReference>
<dbReference type="GO" id="GO:0000719">
    <property type="term" value="P:photoreactive repair"/>
    <property type="evidence" value="ECO:0007669"/>
    <property type="project" value="UniProtKB-ARBA"/>
</dbReference>
<dbReference type="Gene3D" id="3.40.50.620">
    <property type="entry name" value="HUPs"/>
    <property type="match status" value="1"/>
</dbReference>
<dbReference type="EMBL" id="UHIP01000002">
    <property type="protein sequence ID" value="SUQ26601.1"/>
    <property type="molecule type" value="Genomic_DNA"/>
</dbReference>
<dbReference type="InterPro" id="IPR036134">
    <property type="entry name" value="Crypto/Photolyase_FAD-like_sf"/>
</dbReference>
<evidence type="ECO:0000256" key="8">
    <source>
        <dbReference type="ARBA" id="ARBA00031671"/>
    </source>
</evidence>
<feature type="site" description="Electron transfer via tryptophanyl radical" evidence="13">
    <location>
        <position position="384"/>
    </location>
</feature>
<dbReference type="SUPFAM" id="SSF52425">
    <property type="entry name" value="Cryptochrome/photolyase, N-terminal domain"/>
    <property type="match status" value="1"/>
</dbReference>
<dbReference type="NCBIfam" id="NF007955">
    <property type="entry name" value="PRK10674.1"/>
    <property type="match status" value="1"/>
</dbReference>
<evidence type="ECO:0000256" key="12">
    <source>
        <dbReference type="PIRSR" id="PIRSR602081-1"/>
    </source>
</evidence>
<protein>
    <recommendedName>
        <fullName evidence="4">Deoxyribodipyrimidine photo-lyase</fullName>
        <ecNumber evidence="3">4.1.99.3</ecNumber>
    </recommendedName>
    <alternativeName>
        <fullName evidence="8">DNA photolyase</fullName>
    </alternativeName>
    <alternativeName>
        <fullName evidence="11">Photoreactivating enzyme</fullName>
    </alternativeName>
</protein>
<evidence type="ECO:0000256" key="11">
    <source>
        <dbReference type="ARBA" id="ARBA00083107"/>
    </source>
</evidence>
<feature type="binding site" evidence="12">
    <location>
        <position position="273"/>
    </location>
    <ligand>
        <name>FAD</name>
        <dbReference type="ChEBI" id="CHEBI:57692"/>
    </ligand>
</feature>
<evidence type="ECO:0000256" key="9">
    <source>
        <dbReference type="ARBA" id="ARBA00033999"/>
    </source>
</evidence>
<evidence type="ECO:0000256" key="13">
    <source>
        <dbReference type="PIRSR" id="PIRSR602081-2"/>
    </source>
</evidence>
<accession>A0AAX2LTY0</accession>
<dbReference type="KEGG" id="vfl:AL536_07165"/>
<comment type="similarity">
    <text evidence="14">Belongs to the DNA photolyase family.</text>
</comment>
<dbReference type="InterPro" id="IPR005101">
    <property type="entry name" value="Cryptochr/Photolyase_FAD-bd"/>
</dbReference>
<feature type="binding site" evidence="12">
    <location>
        <begin position="236"/>
        <end position="240"/>
    </location>
    <ligand>
        <name>FAD</name>
        <dbReference type="ChEBI" id="CHEBI:57692"/>
    </ligand>
</feature>
<feature type="binding site" evidence="12">
    <location>
        <begin position="374"/>
        <end position="376"/>
    </location>
    <ligand>
        <name>FAD</name>
        <dbReference type="ChEBI" id="CHEBI:57692"/>
    </ligand>
</feature>
<evidence type="ECO:0000256" key="10">
    <source>
        <dbReference type="ARBA" id="ARBA00059220"/>
    </source>
</evidence>
<comment type="function">
    <text evidence="10">Involved in repair of UV radiation-induced DNA damage. Catalyzes the light-dependent monomerization (300-600 nm) of cyclobutyl pyrimidine dimers (in cis-syn configuration), which are formed between adjacent bases on the same DNA strand upon exposure to ultraviolet radiation.</text>
</comment>
<reference evidence="17 19" key="3">
    <citation type="submission" date="2018-06" db="EMBL/GenBank/DDBJ databases">
        <authorList>
            <consortium name="Pathogen Informatics"/>
            <person name="Doyle S."/>
        </authorList>
    </citation>
    <scope>NUCLEOTIDE SEQUENCE [LARGE SCALE GENOMIC DNA]</scope>
    <source>
        <strain evidence="17 19">NCTC11327</strain>
    </source>
</reference>
<dbReference type="PROSITE" id="PS00691">
    <property type="entry name" value="DNA_PHOTOLYASES_1_2"/>
    <property type="match status" value="1"/>
</dbReference>
<dbReference type="InterPro" id="IPR006050">
    <property type="entry name" value="DNA_photolyase_N"/>
</dbReference>
<dbReference type="AlphaFoldDB" id="A0AAX2LTY0"/>
<dbReference type="Proteomes" id="UP000057088">
    <property type="component" value="Chromosome 1"/>
</dbReference>
<evidence type="ECO:0000256" key="4">
    <source>
        <dbReference type="ARBA" id="ARBA00014046"/>
    </source>
</evidence>
<feature type="binding site" evidence="12">
    <location>
        <position position="224"/>
    </location>
    <ligand>
        <name>FAD</name>
        <dbReference type="ChEBI" id="CHEBI:57692"/>
    </ligand>
</feature>
<dbReference type="GO" id="GO:0003904">
    <property type="term" value="F:deoxyribodipyrimidine photo-lyase activity"/>
    <property type="evidence" value="ECO:0007669"/>
    <property type="project" value="UniProtKB-EC"/>
</dbReference>
<dbReference type="Pfam" id="PF03441">
    <property type="entry name" value="FAD_binding_7"/>
    <property type="match status" value="1"/>
</dbReference>
<evidence type="ECO:0000256" key="2">
    <source>
        <dbReference type="ARBA" id="ARBA00005862"/>
    </source>
</evidence>
<feature type="site" description="Electron transfer via tryptophanyl radical" evidence="13">
    <location>
        <position position="361"/>
    </location>
</feature>
<dbReference type="Gene3D" id="1.25.40.80">
    <property type="match status" value="1"/>
</dbReference>
<dbReference type="InterPro" id="IPR018394">
    <property type="entry name" value="DNA_photolyase_1_CS_C"/>
</dbReference>
<comment type="cofactor">
    <cofactor evidence="12">
        <name>FAD</name>
        <dbReference type="ChEBI" id="CHEBI:57692"/>
    </cofactor>
    <text evidence="12">Binds 1 FAD per subunit.</text>
</comment>
<dbReference type="PROSITE" id="PS51645">
    <property type="entry name" value="PHR_CRY_ALPHA_BETA"/>
    <property type="match status" value="1"/>
</dbReference>
<sequence>MKLVWLRRDLRAVDNAALNEALISGEPVCALFVATPQQWQQHDLAPIQADLIYRRLFALQEELSALNVPLLYREVATFADSVDAVQQVAVASGANQVLANRDYELNEQKRDALAAERLQQHGIDWQSFNDKCVMAPGSVLNKQGEYFKVFTPFKRAWLTQFTPPVIRASRAAPEHALPDDLQALVWNAAQPFTHPCISSELWPVDFDTLRRRLRAFCQEQLDDYKQQRDFPAKAGTSALSPYLAIGALSPRQCIARVYAETEMGVLSEGAQTWLSELIWREFYQHLLVFEPKLSKSKDFLEWGARLEWWQDEAKFSRWCEGKTGYPIVDAAMRQLNQTGWMHNRLRMIVASFLTKDLHIDWRWGERYFMQQLVDGDYAANNGGWQWCASTGCDGQPYFRIFNPITQGEKFDPSGSFIRQWVPELANVPEAHIHAPWKWSGVNSLLYPQPIVDHKAEREVTLRLYKEAKDNVEHVA</sequence>
<dbReference type="GO" id="GO:0071949">
    <property type="term" value="F:FAD binding"/>
    <property type="evidence" value="ECO:0007669"/>
    <property type="project" value="TreeGrafter"/>
</dbReference>
<comment type="catalytic activity">
    <reaction evidence="9">
        <text>cyclobutadipyrimidine (in DNA) = 2 pyrimidine residues (in DNA).</text>
        <dbReference type="EC" id="4.1.99.3"/>
    </reaction>
</comment>
<dbReference type="GO" id="GO:0003677">
    <property type="term" value="F:DNA binding"/>
    <property type="evidence" value="ECO:0007669"/>
    <property type="project" value="TreeGrafter"/>
</dbReference>
<dbReference type="Gene3D" id="1.10.579.10">
    <property type="entry name" value="DNA Cyclobutane Dipyrimidine Photolyase, subunit A, domain 3"/>
    <property type="match status" value="1"/>
</dbReference>
<gene>
    <name evidence="17" type="primary">phrA</name>
    <name evidence="16" type="ORF">AL536_07165</name>
    <name evidence="17" type="ORF">NCTC11327_03462</name>
</gene>
<dbReference type="Proteomes" id="UP000254626">
    <property type="component" value="Unassembled WGS sequence"/>
</dbReference>
<keyword evidence="18" id="KW-1185">Reference proteome</keyword>
<feature type="binding site" evidence="12">
    <location>
        <begin position="276"/>
        <end position="283"/>
    </location>
    <ligand>
        <name>FAD</name>
        <dbReference type="ChEBI" id="CHEBI:57692"/>
    </ligand>
</feature>
<feature type="site" description="Electron transfer via tryptophanyl radical" evidence="13">
    <location>
        <position position="308"/>
    </location>
</feature>
<proteinExistence type="inferred from homology"/>
<name>A0AAX2LTY0_VIBFL</name>
<dbReference type="PANTHER" id="PTHR11455:SF9">
    <property type="entry name" value="CRYPTOCHROME CIRCADIAN CLOCK 5 ISOFORM X1"/>
    <property type="match status" value="1"/>
</dbReference>
<evidence type="ECO:0000313" key="17">
    <source>
        <dbReference type="EMBL" id="SUQ26601.1"/>
    </source>
</evidence>
<keyword evidence="6 12" id="KW-0274">FAD</keyword>
<dbReference type="PANTHER" id="PTHR11455">
    <property type="entry name" value="CRYPTOCHROME"/>
    <property type="match status" value="1"/>
</dbReference>
<reference evidence="16" key="2">
    <citation type="submission" date="2018-01" db="EMBL/GenBank/DDBJ databases">
        <title>FDA dAtabase for Regulatory Grade micrObial Sequences (FDA-ARGOS): Supporting development and validation of Infectious Disease Dx tests.</title>
        <authorList>
            <person name="Hoffmann M."/>
            <person name="Allard M."/>
            <person name="Evans P."/>
            <person name="Brown E."/>
            <person name="Tallon L."/>
            <person name="Sadzewicz L."/>
            <person name="Sengamalay N."/>
            <person name="Ott S."/>
            <person name="Godinez A."/>
            <person name="Nagaraj S."/>
            <person name="Vyas G."/>
            <person name="Aluvathingal J."/>
            <person name="Nadendla S."/>
            <person name="Geyer C."/>
            <person name="Sichtig H."/>
        </authorList>
    </citation>
    <scope>NUCLEOTIDE SEQUENCE</scope>
    <source>
        <strain evidence="16">ATCC 33809</strain>
    </source>
</reference>
<evidence type="ECO:0000256" key="14">
    <source>
        <dbReference type="RuleBase" id="RU004182"/>
    </source>
</evidence>
<evidence type="ECO:0000256" key="1">
    <source>
        <dbReference type="ARBA" id="ARBA00001932"/>
    </source>
</evidence>
<comment type="cofactor">
    <cofactor evidence="1">
        <name>(6R)-5,10-methylene-5,6,7,8-tetrahydrofolate</name>
        <dbReference type="ChEBI" id="CHEBI:15636"/>
    </cofactor>
</comment>
<dbReference type="EMBL" id="CP014034">
    <property type="protein sequence ID" value="AMF93222.1"/>
    <property type="molecule type" value="Genomic_DNA"/>
</dbReference>
<keyword evidence="5 12" id="KW-0285">Flavoprotein</keyword>
<dbReference type="InterPro" id="IPR036155">
    <property type="entry name" value="Crypto/Photolyase_N_sf"/>
</dbReference>
<dbReference type="GeneID" id="29383059"/>
<evidence type="ECO:0000256" key="6">
    <source>
        <dbReference type="ARBA" id="ARBA00022827"/>
    </source>
</evidence>
<dbReference type="RefSeq" id="WP_061056005.1">
    <property type="nucleotide sequence ID" value="NZ_CABLBX010000005.1"/>
</dbReference>
<evidence type="ECO:0000256" key="5">
    <source>
        <dbReference type="ARBA" id="ARBA00022630"/>
    </source>
</evidence>
<evidence type="ECO:0000256" key="7">
    <source>
        <dbReference type="ARBA" id="ARBA00022991"/>
    </source>
</evidence>
<evidence type="ECO:0000259" key="15">
    <source>
        <dbReference type="PROSITE" id="PS51645"/>
    </source>
</evidence>
<keyword evidence="17" id="KW-0456">Lyase</keyword>
<dbReference type="InterPro" id="IPR014729">
    <property type="entry name" value="Rossmann-like_a/b/a_fold"/>
</dbReference>
<keyword evidence="7 14" id="KW-0157">Chromophore</keyword>
<dbReference type="EC" id="4.1.99.3" evidence="3"/>
<dbReference type="GO" id="GO:0009416">
    <property type="term" value="P:response to light stimulus"/>
    <property type="evidence" value="ECO:0007669"/>
    <property type="project" value="TreeGrafter"/>
</dbReference>
<dbReference type="PRINTS" id="PR00147">
    <property type="entry name" value="DNAPHOTLYASE"/>
</dbReference>
<dbReference type="InterPro" id="IPR002081">
    <property type="entry name" value="Cryptochrome/DNA_photolyase_1"/>
</dbReference>
<comment type="similarity">
    <text evidence="2">Belongs to the DNA photolyase class-1 family.</text>
</comment>
<organism evidence="17 19">
    <name type="scientific">Vibrio fluvialis</name>
    <dbReference type="NCBI Taxonomy" id="676"/>
    <lineage>
        <taxon>Bacteria</taxon>
        <taxon>Pseudomonadati</taxon>
        <taxon>Pseudomonadota</taxon>
        <taxon>Gammaproteobacteria</taxon>
        <taxon>Vibrionales</taxon>
        <taxon>Vibrionaceae</taxon>
        <taxon>Vibrio</taxon>
    </lineage>
</organism>
<evidence type="ECO:0000313" key="18">
    <source>
        <dbReference type="Proteomes" id="UP000057088"/>
    </source>
</evidence>
<evidence type="ECO:0000313" key="16">
    <source>
        <dbReference type="EMBL" id="AMF93222.1"/>
    </source>
</evidence>
<evidence type="ECO:0000313" key="19">
    <source>
        <dbReference type="Proteomes" id="UP000254626"/>
    </source>
</evidence>
<reference evidence="18" key="1">
    <citation type="submission" date="2015-12" db="EMBL/GenBank/DDBJ databases">
        <title>FDA dAtabase for Regulatory Grade micrObial Sequences (FDA-ARGOS): Supporting development and validation of Infectious Disease Dx tests.</title>
        <authorList>
            <person name="Hoffmann M."/>
            <person name="Allard M."/>
            <person name="Evans P."/>
            <person name="Brown E."/>
            <person name="Tallon L.J."/>
            <person name="Sadzewicz L."/>
            <person name="Sengamalay N."/>
            <person name="Ott S."/>
            <person name="Godinez A."/>
            <person name="Nagaraj S."/>
            <person name="Vyas G."/>
            <person name="Aluvathingal J."/>
            <person name="Nadendla S."/>
            <person name="Geyer C."/>
            <person name="Sichtig H."/>
        </authorList>
    </citation>
    <scope>NUCLEOTIDE SEQUENCE [LARGE SCALE GENOMIC DNA]</scope>
    <source>
        <strain evidence="18">ATCC 33809</strain>
    </source>
</reference>
<dbReference type="PROSITE" id="PS00394">
    <property type="entry name" value="DNA_PHOTOLYASES_1_1"/>
    <property type="match status" value="1"/>
</dbReference>
<dbReference type="Pfam" id="PF00875">
    <property type="entry name" value="DNA_photolyase"/>
    <property type="match status" value="1"/>
</dbReference>
<feature type="domain" description="Photolyase/cryptochrome alpha/beta" evidence="15">
    <location>
        <begin position="1"/>
        <end position="133"/>
    </location>
</feature>
<evidence type="ECO:0000256" key="3">
    <source>
        <dbReference type="ARBA" id="ARBA00013149"/>
    </source>
</evidence>